<evidence type="ECO:0000256" key="1">
    <source>
        <dbReference type="ARBA" id="ARBA00008460"/>
    </source>
</evidence>
<dbReference type="InterPro" id="IPR007454">
    <property type="entry name" value="UPF0250_YbeD-like"/>
</dbReference>
<sequence>MFDASNTPLHFPCAFPIKAFGRGDQDVTAVVLAILQRHVIDLSAVTWQSRPSGGGKWQAVTAVIPATSRAQLDAIYTDLSAHECIVYTL</sequence>
<protein>
    <submittedName>
        <fullName evidence="2">DUF493 domain-containing protein</fullName>
    </submittedName>
</protein>
<dbReference type="PANTHER" id="PTHR38036">
    <property type="entry name" value="UPF0250 PROTEIN YBED"/>
    <property type="match status" value="1"/>
</dbReference>
<dbReference type="GO" id="GO:0005829">
    <property type="term" value="C:cytosol"/>
    <property type="evidence" value="ECO:0007669"/>
    <property type="project" value="TreeGrafter"/>
</dbReference>
<dbReference type="InterPro" id="IPR027471">
    <property type="entry name" value="YbeD-like_sf"/>
</dbReference>
<name>A0A839HEU2_9GAMM</name>
<comment type="caution">
    <text evidence="2">The sequence shown here is derived from an EMBL/GenBank/DDBJ whole genome shotgun (WGS) entry which is preliminary data.</text>
</comment>
<evidence type="ECO:0000313" key="2">
    <source>
        <dbReference type="EMBL" id="MBB1125697.1"/>
    </source>
</evidence>
<reference evidence="2 3" key="1">
    <citation type="journal article" date="2020" name="Arch. Microbiol.">
        <title>The genome sequence of the giant phototrophic gammaproteobacterium Thiospirillum jenense gives insight into its physiological properties and phylogenetic relationships.</title>
        <authorList>
            <person name="Imhoff J.F."/>
            <person name="Meyer T.E."/>
            <person name="Kyndt J.A."/>
        </authorList>
    </citation>
    <scope>NUCLEOTIDE SEQUENCE [LARGE SCALE GENOMIC DNA]</scope>
    <source>
        <strain evidence="2 3">DSM 216</strain>
    </source>
</reference>
<organism evidence="2 3">
    <name type="scientific">Thiospirillum jenense</name>
    <dbReference type="NCBI Taxonomy" id="1653858"/>
    <lineage>
        <taxon>Bacteria</taxon>
        <taxon>Pseudomonadati</taxon>
        <taxon>Pseudomonadota</taxon>
        <taxon>Gammaproteobacteria</taxon>
        <taxon>Chromatiales</taxon>
        <taxon>Chromatiaceae</taxon>
        <taxon>Thiospirillum</taxon>
    </lineage>
</organism>
<dbReference type="Gene3D" id="3.30.70.260">
    <property type="match status" value="1"/>
</dbReference>
<dbReference type="EMBL" id="JABVCQ010000009">
    <property type="protein sequence ID" value="MBB1125697.1"/>
    <property type="molecule type" value="Genomic_DNA"/>
</dbReference>
<dbReference type="PANTHER" id="PTHR38036:SF1">
    <property type="entry name" value="UPF0250 PROTEIN YBED"/>
    <property type="match status" value="1"/>
</dbReference>
<comment type="similarity">
    <text evidence="1">Belongs to the UPF0250 family.</text>
</comment>
<dbReference type="Proteomes" id="UP000548632">
    <property type="component" value="Unassembled WGS sequence"/>
</dbReference>
<dbReference type="AlphaFoldDB" id="A0A839HEU2"/>
<dbReference type="Pfam" id="PF04359">
    <property type="entry name" value="DUF493"/>
    <property type="match status" value="1"/>
</dbReference>
<dbReference type="RefSeq" id="WP_182583296.1">
    <property type="nucleotide sequence ID" value="NZ_JABVCQ010000009.1"/>
</dbReference>
<evidence type="ECO:0000313" key="3">
    <source>
        <dbReference type="Proteomes" id="UP000548632"/>
    </source>
</evidence>
<gene>
    <name evidence="2" type="ORF">HUK38_05545</name>
</gene>
<proteinExistence type="inferred from homology"/>
<dbReference type="SUPFAM" id="SSF117991">
    <property type="entry name" value="YbeD/HP0495-like"/>
    <property type="match status" value="1"/>
</dbReference>
<accession>A0A839HEU2</accession>
<keyword evidence="3" id="KW-1185">Reference proteome</keyword>